<evidence type="ECO:0000256" key="1">
    <source>
        <dbReference type="ARBA" id="ARBA00022737"/>
    </source>
</evidence>
<evidence type="ECO:0000313" key="4">
    <source>
        <dbReference type="RefSeq" id="XP_039135052.1"/>
    </source>
</evidence>
<sequence length="679" mass="75814">MYTYTYIHTHTHTHIYIYIYNNHLKILNAPPPSGGGTARPSCGMLPRPRKPAFQSLLSAALRRHFSTSVKPSSTATTSSGGVALYLRRARLIDSLRRRLRSSTIPDFSSSLDSFVAVHALRAAPSPDSALLLFRSLPSPHHPLLLRSLATRLALSGRLPDLLPLLPDLHPSPIDLLRWFSAAGDTTSALTAWSSLRSTAVSRRHHPCTESYNLIMALHVSTASHSDAIAVFSQMISDGANPNSRTYTIIIDHLIKAGYLDPGMEIFTLLPSMRIRRTSRQYDVLASAFSSSNRFDDLRKLLAEMEIDGILPGRGVRAAIIAMRATGHTAGTENYIQEITPDERIQYIVDSGDEEEENDGNDRMDLKPWMDPGALASALEGWDAENVRALEEARFVWTTRLVCKLLRAFKKPETAWAFFSWVACQPGGFAHDKHTVSRMIAILAKHGHCELVDRLLTKVQSEGILLPFATIRLIIDFYGLSKKPDAAMKVHREASKLCGPISHANCLLLCSSMLRTLLKSRKGDSAMDFLEDMMMNGMIPDLQTFSGLMEFFAGDGDLKRVHRVFGMVRECGMVPDAFMLQVVMRAYCKKERAALALRVFDEMRSLGLVPDRVAKELLVKSLWKEGKLREAAQVEEKCEDLAQELPMATPGHVWTVSLMDFKKVFDIYSGCFSNIHHQHD</sequence>
<gene>
    <name evidence="4" type="primary">LOC120272311</name>
</gene>
<dbReference type="Pfam" id="PF01535">
    <property type="entry name" value="PPR"/>
    <property type="match status" value="1"/>
</dbReference>
<dbReference type="GeneID" id="120272311"/>
<dbReference type="AlphaFoldDB" id="A0AB40C5H6"/>
<accession>A0AB40C5H6</accession>
<dbReference type="PANTHER" id="PTHR47913:SF1">
    <property type="entry name" value="OS01G0167750 PROTEIN"/>
    <property type="match status" value="1"/>
</dbReference>
<dbReference type="InterPro" id="IPR044175">
    <property type="entry name" value="At5g66631-like"/>
</dbReference>
<dbReference type="RefSeq" id="XP_039135052.1">
    <property type="nucleotide sequence ID" value="XM_039279118.1"/>
</dbReference>
<keyword evidence="3" id="KW-1185">Reference proteome</keyword>
<dbReference type="PROSITE" id="PS51375">
    <property type="entry name" value="PPR"/>
    <property type="match status" value="3"/>
</dbReference>
<dbReference type="Proteomes" id="UP001515500">
    <property type="component" value="Chromosome 11"/>
</dbReference>
<feature type="repeat" description="PPR" evidence="2">
    <location>
        <begin position="575"/>
        <end position="609"/>
    </location>
</feature>
<dbReference type="InterPro" id="IPR011990">
    <property type="entry name" value="TPR-like_helical_dom_sf"/>
</dbReference>
<proteinExistence type="predicted"/>
<protein>
    <submittedName>
        <fullName evidence="4">Pentatricopeptide repeat-containing protein At5g66631 isoform X1</fullName>
    </submittedName>
</protein>
<organism evidence="3 4">
    <name type="scientific">Dioscorea cayennensis subsp. rotundata</name>
    <name type="common">White Guinea yam</name>
    <name type="synonym">Dioscorea rotundata</name>
    <dbReference type="NCBI Taxonomy" id="55577"/>
    <lineage>
        <taxon>Eukaryota</taxon>
        <taxon>Viridiplantae</taxon>
        <taxon>Streptophyta</taxon>
        <taxon>Embryophyta</taxon>
        <taxon>Tracheophyta</taxon>
        <taxon>Spermatophyta</taxon>
        <taxon>Magnoliopsida</taxon>
        <taxon>Liliopsida</taxon>
        <taxon>Dioscoreales</taxon>
        <taxon>Dioscoreaceae</taxon>
        <taxon>Dioscorea</taxon>
    </lineage>
</organism>
<reference evidence="4" key="1">
    <citation type="submission" date="2025-08" db="UniProtKB">
        <authorList>
            <consortium name="RefSeq"/>
        </authorList>
    </citation>
    <scope>IDENTIFICATION</scope>
</reference>
<dbReference type="PANTHER" id="PTHR47913">
    <property type="entry name" value="OS01G0167750 PROTEIN"/>
    <property type="match status" value="1"/>
</dbReference>
<evidence type="ECO:0000256" key="2">
    <source>
        <dbReference type="PROSITE-ProRule" id="PRU00708"/>
    </source>
</evidence>
<feature type="repeat" description="PPR" evidence="2">
    <location>
        <begin position="540"/>
        <end position="574"/>
    </location>
</feature>
<name>A0AB40C5H6_DIOCR</name>
<keyword evidence="1" id="KW-0677">Repeat</keyword>
<dbReference type="Pfam" id="PF13041">
    <property type="entry name" value="PPR_2"/>
    <property type="match status" value="1"/>
</dbReference>
<dbReference type="Gene3D" id="1.25.40.10">
    <property type="entry name" value="Tetratricopeptide repeat domain"/>
    <property type="match status" value="3"/>
</dbReference>
<evidence type="ECO:0000313" key="3">
    <source>
        <dbReference type="Proteomes" id="UP001515500"/>
    </source>
</evidence>
<dbReference type="InterPro" id="IPR002885">
    <property type="entry name" value="PPR_rpt"/>
</dbReference>
<feature type="repeat" description="PPR" evidence="2">
    <location>
        <begin position="277"/>
        <end position="311"/>
    </location>
</feature>
<dbReference type="NCBIfam" id="TIGR00756">
    <property type="entry name" value="PPR"/>
    <property type="match status" value="2"/>
</dbReference>